<evidence type="ECO:0000256" key="5">
    <source>
        <dbReference type="ARBA" id="ARBA00023306"/>
    </source>
</evidence>
<dbReference type="InterPro" id="IPR036915">
    <property type="entry name" value="Cyclin-like_sf"/>
</dbReference>
<dbReference type="Gene3D" id="1.10.472.10">
    <property type="entry name" value="Cyclin-like"/>
    <property type="match status" value="2"/>
</dbReference>
<dbReference type="InterPro" id="IPR039361">
    <property type="entry name" value="Cyclin"/>
</dbReference>
<name>A0AAW1YKH1_RUBAR</name>
<feature type="domain" description="Cyclin C-terminal" evidence="9">
    <location>
        <begin position="187"/>
        <end position="309"/>
    </location>
</feature>
<evidence type="ECO:0000313" key="10">
    <source>
        <dbReference type="EMBL" id="KAK9949121.1"/>
    </source>
</evidence>
<keyword evidence="11" id="KW-1185">Reference proteome</keyword>
<evidence type="ECO:0000256" key="4">
    <source>
        <dbReference type="ARBA" id="ARBA00023127"/>
    </source>
</evidence>
<keyword evidence="3" id="KW-0132">Cell division</keyword>
<keyword evidence="4 7" id="KW-0195">Cyclin</keyword>
<dbReference type="PANTHER" id="PTHR10177">
    <property type="entry name" value="CYCLINS"/>
    <property type="match status" value="1"/>
</dbReference>
<gene>
    <name evidence="10" type="ORF">M0R45_004661</name>
</gene>
<dbReference type="Pfam" id="PF02984">
    <property type="entry name" value="Cyclin_C"/>
    <property type="match status" value="1"/>
</dbReference>
<keyword evidence="5" id="KW-0131">Cell cycle</keyword>
<dbReference type="CDD" id="cd20543">
    <property type="entry name" value="CYCLIN_AtCycD-like_rpt1"/>
    <property type="match status" value="1"/>
</dbReference>
<dbReference type="InterPro" id="IPR013763">
    <property type="entry name" value="Cyclin-like_dom"/>
</dbReference>
<proteinExistence type="inferred from homology"/>
<dbReference type="InterPro" id="IPR048258">
    <property type="entry name" value="Cyclins_cyclin-box"/>
</dbReference>
<evidence type="ECO:0000256" key="3">
    <source>
        <dbReference type="ARBA" id="ARBA00022618"/>
    </source>
</evidence>
<evidence type="ECO:0000256" key="2">
    <source>
        <dbReference type="ARBA" id="ARBA00011177"/>
    </source>
</evidence>
<comment type="subunit">
    <text evidence="2">Interacts with the CDC2 protein kinase to form a serine/threonine kinase holoenzyme complex also known as maturation promoting factor (MPF). The cyclin subunit imparts substrate specificity to the complex.</text>
</comment>
<comment type="similarity">
    <text evidence="1">Belongs to the cyclin family. Cyclin D subfamily.</text>
</comment>
<evidence type="ECO:0000256" key="6">
    <source>
        <dbReference type="ARBA" id="ARBA00032263"/>
    </source>
</evidence>
<dbReference type="AlphaFoldDB" id="A0AAW1YKH1"/>
<sequence length="337" mass="38623">MGDDSDTTASFFSSLLCQEDETCLMNQVANDDEELEKSSIDFHPFLFSEDDDEYIKNLVQRESYCFGSKGFVPFSHCSSTSWFKAARLDSIDWIFNARAEFGFRLQTAYLSITYFDRFLSKRSIDDGKLWAFRLLSVACLSLAAKMEEIKVPSLSEFQVQDYDFESRTIQRMELLVLSTLEWKLGSTTPFAYLHYFINKFFCECESRPKGLVSGAIRLIVAMTKEIDLMDTRPSIIAAAAVLAAIDGRLTRKILELKMSLISFWHSQDYEHIYSCYNLMQEIVERKDKTPPKFSISSSHVLNSSSTDVLENSVGTKRRLAFSDSDDLSCPTKKFHRP</sequence>
<dbReference type="InterPro" id="IPR006671">
    <property type="entry name" value="Cyclin_N"/>
</dbReference>
<comment type="caution">
    <text evidence="10">The sequence shown here is derived from an EMBL/GenBank/DDBJ whole genome shotgun (WGS) entry which is preliminary data.</text>
</comment>
<dbReference type="Pfam" id="PF00134">
    <property type="entry name" value="Cyclin_N"/>
    <property type="match status" value="1"/>
</dbReference>
<dbReference type="EMBL" id="JBEDUW010000001">
    <property type="protein sequence ID" value="KAK9949121.1"/>
    <property type="molecule type" value="Genomic_DNA"/>
</dbReference>
<evidence type="ECO:0000259" key="8">
    <source>
        <dbReference type="SMART" id="SM00385"/>
    </source>
</evidence>
<evidence type="ECO:0000313" key="11">
    <source>
        <dbReference type="Proteomes" id="UP001457282"/>
    </source>
</evidence>
<evidence type="ECO:0000259" key="9">
    <source>
        <dbReference type="SMART" id="SM01332"/>
    </source>
</evidence>
<dbReference type="PROSITE" id="PS00292">
    <property type="entry name" value="CYCLINS"/>
    <property type="match status" value="1"/>
</dbReference>
<evidence type="ECO:0000256" key="7">
    <source>
        <dbReference type="RuleBase" id="RU000383"/>
    </source>
</evidence>
<protein>
    <recommendedName>
        <fullName evidence="6">B-like cyclin</fullName>
    </recommendedName>
</protein>
<dbReference type="SUPFAM" id="SSF47954">
    <property type="entry name" value="Cyclin-like"/>
    <property type="match status" value="2"/>
</dbReference>
<dbReference type="SMART" id="SM01332">
    <property type="entry name" value="Cyclin_C"/>
    <property type="match status" value="1"/>
</dbReference>
<dbReference type="Proteomes" id="UP001457282">
    <property type="component" value="Unassembled WGS sequence"/>
</dbReference>
<accession>A0AAW1YKH1</accession>
<evidence type="ECO:0000256" key="1">
    <source>
        <dbReference type="ARBA" id="ARBA00009065"/>
    </source>
</evidence>
<dbReference type="InterPro" id="IPR004367">
    <property type="entry name" value="Cyclin_C-dom"/>
</dbReference>
<organism evidence="10 11">
    <name type="scientific">Rubus argutus</name>
    <name type="common">Southern blackberry</name>
    <dbReference type="NCBI Taxonomy" id="59490"/>
    <lineage>
        <taxon>Eukaryota</taxon>
        <taxon>Viridiplantae</taxon>
        <taxon>Streptophyta</taxon>
        <taxon>Embryophyta</taxon>
        <taxon>Tracheophyta</taxon>
        <taxon>Spermatophyta</taxon>
        <taxon>Magnoliopsida</taxon>
        <taxon>eudicotyledons</taxon>
        <taxon>Gunneridae</taxon>
        <taxon>Pentapetalae</taxon>
        <taxon>rosids</taxon>
        <taxon>fabids</taxon>
        <taxon>Rosales</taxon>
        <taxon>Rosaceae</taxon>
        <taxon>Rosoideae</taxon>
        <taxon>Rosoideae incertae sedis</taxon>
        <taxon>Rubus</taxon>
    </lineage>
</organism>
<dbReference type="SMART" id="SM00385">
    <property type="entry name" value="CYCLIN"/>
    <property type="match status" value="1"/>
</dbReference>
<feature type="domain" description="Cyclin-like" evidence="8">
    <location>
        <begin position="92"/>
        <end position="178"/>
    </location>
</feature>
<dbReference type="FunFam" id="1.10.472.10:FF:000069">
    <property type="entry name" value="Cyclin-D5-1"/>
    <property type="match status" value="1"/>
</dbReference>
<reference evidence="10 11" key="1">
    <citation type="journal article" date="2023" name="G3 (Bethesda)">
        <title>A chromosome-length genome assembly and annotation of blackberry (Rubus argutus, cv. 'Hillquist').</title>
        <authorList>
            <person name="Bruna T."/>
            <person name="Aryal R."/>
            <person name="Dudchenko O."/>
            <person name="Sargent D.J."/>
            <person name="Mead D."/>
            <person name="Buti M."/>
            <person name="Cavallini A."/>
            <person name="Hytonen T."/>
            <person name="Andres J."/>
            <person name="Pham M."/>
            <person name="Weisz D."/>
            <person name="Mascagni F."/>
            <person name="Usai G."/>
            <person name="Natali L."/>
            <person name="Bassil N."/>
            <person name="Fernandez G.E."/>
            <person name="Lomsadze A."/>
            <person name="Armour M."/>
            <person name="Olukolu B."/>
            <person name="Poorten T."/>
            <person name="Britton C."/>
            <person name="Davik J."/>
            <person name="Ashrafi H."/>
            <person name="Aiden E.L."/>
            <person name="Borodovsky M."/>
            <person name="Worthington M."/>
        </authorList>
    </citation>
    <scope>NUCLEOTIDE SEQUENCE [LARGE SCALE GENOMIC DNA]</scope>
    <source>
        <strain evidence="10">PI 553951</strain>
    </source>
</reference>
<dbReference type="GO" id="GO:0051301">
    <property type="term" value="P:cell division"/>
    <property type="evidence" value="ECO:0007669"/>
    <property type="project" value="UniProtKB-KW"/>
</dbReference>